<dbReference type="InterPro" id="IPR001283">
    <property type="entry name" value="CRISP-related"/>
</dbReference>
<dbReference type="PRINTS" id="PR00838">
    <property type="entry name" value="V5ALLERGEN"/>
</dbReference>
<evidence type="ECO:0000256" key="5">
    <source>
        <dbReference type="SAM" id="SignalP"/>
    </source>
</evidence>
<organism evidence="7 8">
    <name type="scientific">Spermophilus dauricus</name>
    <name type="common">Daurian ground squirrel</name>
    <dbReference type="NCBI Taxonomy" id="99837"/>
    <lineage>
        <taxon>Eukaryota</taxon>
        <taxon>Metazoa</taxon>
        <taxon>Chordata</taxon>
        <taxon>Craniata</taxon>
        <taxon>Vertebrata</taxon>
        <taxon>Euteleostomi</taxon>
        <taxon>Mammalia</taxon>
        <taxon>Eutheria</taxon>
        <taxon>Euarchontoglires</taxon>
        <taxon>Glires</taxon>
        <taxon>Rodentia</taxon>
        <taxon>Sciuromorpha</taxon>
        <taxon>Sciuridae</taxon>
        <taxon>Xerinae</taxon>
        <taxon>Marmotini</taxon>
        <taxon>Spermophilus</taxon>
    </lineage>
</organism>
<sequence length="249" mass="27799">MALKNLISLWTLSLCVVASDLPPVPSITDSQFIDQCVQAHNELRGNVNPPAADMKHMFWDENLAKLAKEWTTECKFEHRTCLSKPYQCNEDFQFVGENIWLGGFRYFSPKSSITAWYNETAFYDFETKACSKVCGHYTQVVWAKSHKVGCAVSLCPNLGTSSTSIFVCNYGPAGNFVNVSPYTKGEPCSMCAEGEKCVNKLCLPSNFRFNWKDQVSDLFSCAGIESHKQSKSVCSGSLGNAELTWIWGE</sequence>
<dbReference type="InterPro" id="IPR034121">
    <property type="entry name" value="SCP_GLIPR-1-like"/>
</dbReference>
<dbReference type="AlphaFoldDB" id="A0A8C9QHU7"/>
<keyword evidence="8" id="KW-1185">Reference proteome</keyword>
<dbReference type="PANTHER" id="PTHR10334">
    <property type="entry name" value="CYSTEINE-RICH SECRETORY PROTEIN-RELATED"/>
    <property type="match status" value="1"/>
</dbReference>
<evidence type="ECO:0000313" key="8">
    <source>
        <dbReference type="Proteomes" id="UP000694422"/>
    </source>
</evidence>
<keyword evidence="3 5" id="KW-0732">Signal</keyword>
<dbReference type="Gene3D" id="3.40.33.10">
    <property type="entry name" value="CAP"/>
    <property type="match status" value="1"/>
</dbReference>
<proteinExistence type="inferred from homology"/>
<dbReference type="Pfam" id="PF00188">
    <property type="entry name" value="CAP"/>
    <property type="match status" value="1"/>
</dbReference>
<dbReference type="InterPro" id="IPR014044">
    <property type="entry name" value="CAP_dom"/>
</dbReference>
<dbReference type="GO" id="GO:0005576">
    <property type="term" value="C:extracellular region"/>
    <property type="evidence" value="ECO:0007669"/>
    <property type="project" value="InterPro"/>
</dbReference>
<dbReference type="FunFam" id="3.40.33.10:FF:000008">
    <property type="entry name" value="GLI pathogenesis-related 1 (Glioma)"/>
    <property type="match status" value="1"/>
</dbReference>
<dbReference type="PROSITE" id="PS01010">
    <property type="entry name" value="CRISP_2"/>
    <property type="match status" value="1"/>
</dbReference>
<dbReference type="InterPro" id="IPR002413">
    <property type="entry name" value="V5_allergen-like"/>
</dbReference>
<comment type="subcellular location">
    <subcellularLocation>
        <location evidence="1">Membrane</location>
    </subcellularLocation>
</comment>
<evidence type="ECO:0000256" key="1">
    <source>
        <dbReference type="ARBA" id="ARBA00004370"/>
    </source>
</evidence>
<dbReference type="PROSITE" id="PS01009">
    <property type="entry name" value="CRISP_1"/>
    <property type="match status" value="1"/>
</dbReference>
<evidence type="ECO:0000256" key="3">
    <source>
        <dbReference type="ARBA" id="ARBA00022729"/>
    </source>
</evidence>
<dbReference type="SMART" id="SM00198">
    <property type="entry name" value="SCP"/>
    <property type="match status" value="1"/>
</dbReference>
<keyword evidence="4" id="KW-0472">Membrane</keyword>
<dbReference type="Ensembl" id="ENSSDAT00000028501.1">
    <property type="protein sequence ID" value="ENSSDAP00000024924.1"/>
    <property type="gene ID" value="ENSSDAG00000022678.1"/>
</dbReference>
<evidence type="ECO:0000256" key="4">
    <source>
        <dbReference type="ARBA" id="ARBA00023136"/>
    </source>
</evidence>
<evidence type="ECO:0000259" key="6">
    <source>
        <dbReference type="SMART" id="SM00198"/>
    </source>
</evidence>
<comment type="similarity">
    <text evidence="2">Belongs to the CRISP family.</text>
</comment>
<evidence type="ECO:0000256" key="2">
    <source>
        <dbReference type="ARBA" id="ARBA00009923"/>
    </source>
</evidence>
<reference evidence="7" key="2">
    <citation type="submission" date="2025-09" db="UniProtKB">
        <authorList>
            <consortium name="Ensembl"/>
        </authorList>
    </citation>
    <scope>IDENTIFICATION</scope>
</reference>
<protein>
    <submittedName>
        <fullName evidence="7">GLIPR1 like 1</fullName>
    </submittedName>
</protein>
<evidence type="ECO:0000313" key="7">
    <source>
        <dbReference type="Ensembl" id="ENSSDAP00000024924.1"/>
    </source>
</evidence>
<dbReference type="GO" id="GO:0016020">
    <property type="term" value="C:membrane"/>
    <property type="evidence" value="ECO:0007669"/>
    <property type="project" value="UniProtKB-SubCell"/>
</dbReference>
<accession>A0A8C9QHU7</accession>
<feature type="domain" description="SCP" evidence="6">
    <location>
        <begin position="31"/>
        <end position="178"/>
    </location>
</feature>
<dbReference type="InterPro" id="IPR035940">
    <property type="entry name" value="CAP_sf"/>
</dbReference>
<reference evidence="7" key="1">
    <citation type="submission" date="2025-08" db="UniProtKB">
        <authorList>
            <consortium name="Ensembl"/>
        </authorList>
    </citation>
    <scope>IDENTIFICATION</scope>
</reference>
<name>A0A8C9QHU7_SPEDA</name>
<dbReference type="SUPFAM" id="SSF55797">
    <property type="entry name" value="PR-1-like"/>
    <property type="match status" value="1"/>
</dbReference>
<dbReference type="PRINTS" id="PR00837">
    <property type="entry name" value="V5TPXLIKE"/>
</dbReference>
<dbReference type="CDD" id="cd05385">
    <property type="entry name" value="CAP_GLIPR1-like"/>
    <property type="match status" value="1"/>
</dbReference>
<feature type="signal peptide" evidence="5">
    <location>
        <begin position="1"/>
        <end position="18"/>
    </location>
</feature>
<dbReference type="Proteomes" id="UP000694422">
    <property type="component" value="Unplaced"/>
</dbReference>
<feature type="chain" id="PRO_5034043157" evidence="5">
    <location>
        <begin position="19"/>
        <end position="249"/>
    </location>
</feature>
<dbReference type="InterPro" id="IPR018244">
    <property type="entry name" value="Allrgn_V5/Tpx1_CS"/>
</dbReference>